<name>A0AAT9FNC2_9BACT</name>
<organism evidence="1">
    <name type="scientific">Oceaniferula spumae</name>
    <dbReference type="NCBI Taxonomy" id="2979115"/>
    <lineage>
        <taxon>Bacteria</taxon>
        <taxon>Pseudomonadati</taxon>
        <taxon>Verrucomicrobiota</taxon>
        <taxon>Verrucomicrobiia</taxon>
        <taxon>Verrucomicrobiales</taxon>
        <taxon>Verrucomicrobiaceae</taxon>
        <taxon>Oceaniferula</taxon>
    </lineage>
</organism>
<dbReference type="AlphaFoldDB" id="A0AAT9FNC2"/>
<evidence type="ECO:0000313" key="1">
    <source>
        <dbReference type="EMBL" id="BDS07454.1"/>
    </source>
</evidence>
<sequence>MGLTRQNLHYTLMKIIYAIVFLLSVTSVASATSYAFTLENYFAQSAIVAEVQITGSKKYVSKFLGLEEVEVECKILKLYKGPANLKSLRVKYYAKRKPENTQALVFIFRPSTGNELRAFNGASGVVGEKETQFSLSYKKLKEEVARFQKSGTARPMKGFPEGTLKGAKPLKEGSLGY</sequence>
<proteinExistence type="predicted"/>
<reference evidence="1" key="1">
    <citation type="submission" date="2024-07" db="EMBL/GenBank/DDBJ databases">
        <title>Complete genome sequence of Verrucomicrobiaceae bacterium NT6N.</title>
        <authorList>
            <person name="Huang C."/>
            <person name="Takami H."/>
            <person name="Hamasaki K."/>
        </authorList>
    </citation>
    <scope>NUCLEOTIDE SEQUENCE</scope>
    <source>
        <strain evidence="1">NT6N</strain>
    </source>
</reference>
<dbReference type="KEGG" id="osu:NT6N_24940"/>
<protein>
    <submittedName>
        <fullName evidence="1">Uncharacterized protein</fullName>
    </submittedName>
</protein>
<dbReference type="EMBL" id="AP026866">
    <property type="protein sequence ID" value="BDS07454.1"/>
    <property type="molecule type" value="Genomic_DNA"/>
</dbReference>
<accession>A0AAT9FNC2</accession>
<gene>
    <name evidence="1" type="ORF">NT6N_24940</name>
</gene>